<dbReference type="NCBIfam" id="TIGR01498">
    <property type="entry name" value="folK"/>
    <property type="match status" value="1"/>
</dbReference>
<gene>
    <name evidence="9" type="primary">folK</name>
    <name evidence="9" type="ORF">NNL22_01720</name>
</gene>
<dbReference type="EC" id="2.7.6.3" evidence="2"/>
<keyword evidence="6" id="KW-0067">ATP-binding</keyword>
<dbReference type="Gene3D" id="3.30.70.560">
    <property type="entry name" value="7,8-Dihydro-6-hydroxymethylpterin-pyrophosphokinase HPPK"/>
    <property type="match status" value="1"/>
</dbReference>
<dbReference type="PANTHER" id="PTHR43071:SF2">
    <property type="entry name" value="2-AMINO-4-HYDROXY-6-HYDROXYMETHYLDIHYDROPTERIDINE PYROPHOSPHOKINASE"/>
    <property type="match status" value="1"/>
</dbReference>
<sequence>MAEVYVSIGSNIEPELHVTAALDALQDYFGALQVSSVFESESVGFKGDCFLNLVVGFDTTMAVGELSLLLKQIESENGRVKNAPKFCSRTLDIDILTYDDRVGEVDGVSLPRSEILENAFVLWPLAEVAGDQVHPEVLKTYSQLWQAFDKSQKLKPVDFIWQGDKVSPMAR</sequence>
<dbReference type="InterPro" id="IPR000550">
    <property type="entry name" value="Hppk"/>
</dbReference>
<dbReference type="EMBL" id="CP101527">
    <property type="protein sequence ID" value="UZW75351.1"/>
    <property type="molecule type" value="Genomic_DNA"/>
</dbReference>
<evidence type="ECO:0000256" key="4">
    <source>
        <dbReference type="ARBA" id="ARBA00022741"/>
    </source>
</evidence>
<dbReference type="GO" id="GO:0046656">
    <property type="term" value="P:folic acid biosynthetic process"/>
    <property type="evidence" value="ECO:0007669"/>
    <property type="project" value="UniProtKB-KW"/>
</dbReference>
<comment type="pathway">
    <text evidence="1">Cofactor biosynthesis; tetrahydrofolate biosynthesis; 2-amino-4-hydroxy-6-hydroxymethyl-7,8-dihydropteridine diphosphate from 7,8-dihydroneopterin triphosphate: step 4/4.</text>
</comment>
<keyword evidence="10" id="KW-1185">Reference proteome</keyword>
<evidence type="ECO:0000256" key="2">
    <source>
        <dbReference type="ARBA" id="ARBA00013253"/>
    </source>
</evidence>
<organism evidence="9 10">
    <name type="scientific">Alkalimarinus sediminis</name>
    <dbReference type="NCBI Taxonomy" id="1632866"/>
    <lineage>
        <taxon>Bacteria</taxon>
        <taxon>Pseudomonadati</taxon>
        <taxon>Pseudomonadota</taxon>
        <taxon>Gammaproteobacteria</taxon>
        <taxon>Alteromonadales</taxon>
        <taxon>Alteromonadaceae</taxon>
        <taxon>Alkalimarinus</taxon>
    </lineage>
</organism>
<evidence type="ECO:0000313" key="10">
    <source>
        <dbReference type="Proteomes" id="UP001164472"/>
    </source>
</evidence>
<dbReference type="InterPro" id="IPR035907">
    <property type="entry name" value="Hppk_sf"/>
</dbReference>
<dbReference type="PANTHER" id="PTHR43071">
    <property type="entry name" value="2-AMINO-4-HYDROXY-6-HYDROXYMETHYLDIHYDROPTERIDINE PYROPHOSPHOKINASE"/>
    <property type="match status" value="1"/>
</dbReference>
<keyword evidence="4" id="KW-0547">Nucleotide-binding</keyword>
<evidence type="ECO:0000259" key="8">
    <source>
        <dbReference type="Pfam" id="PF01288"/>
    </source>
</evidence>
<dbReference type="GO" id="GO:0005524">
    <property type="term" value="F:ATP binding"/>
    <property type="evidence" value="ECO:0007669"/>
    <property type="project" value="UniProtKB-KW"/>
</dbReference>
<name>A0A9E8KJS9_9ALTE</name>
<evidence type="ECO:0000256" key="1">
    <source>
        <dbReference type="ARBA" id="ARBA00005051"/>
    </source>
</evidence>
<dbReference type="SUPFAM" id="SSF55083">
    <property type="entry name" value="6-hydroxymethyl-7,8-dihydropterin pyrophosphokinase, HPPK"/>
    <property type="match status" value="1"/>
</dbReference>
<evidence type="ECO:0000256" key="5">
    <source>
        <dbReference type="ARBA" id="ARBA00022777"/>
    </source>
</evidence>
<evidence type="ECO:0000256" key="7">
    <source>
        <dbReference type="ARBA" id="ARBA00022909"/>
    </source>
</evidence>
<protein>
    <recommendedName>
        <fullName evidence="2">2-amino-4-hydroxy-6-hydroxymethyldihydropteridine diphosphokinase</fullName>
        <ecNumber evidence="2">2.7.6.3</ecNumber>
    </recommendedName>
</protein>
<dbReference type="CDD" id="cd00483">
    <property type="entry name" value="HPPK"/>
    <property type="match status" value="1"/>
</dbReference>
<dbReference type="GO" id="GO:0003848">
    <property type="term" value="F:2-amino-4-hydroxy-6-hydroxymethyldihydropteridine diphosphokinase activity"/>
    <property type="evidence" value="ECO:0007669"/>
    <property type="project" value="UniProtKB-EC"/>
</dbReference>
<dbReference type="KEGG" id="asem:NNL22_01720"/>
<reference evidence="9" key="1">
    <citation type="submission" date="2022-07" db="EMBL/GenBank/DDBJ databases">
        <title>Alkalimarinus sp. nov., isolated from gut of a Alitta virens.</title>
        <authorList>
            <person name="Yang A.I."/>
            <person name="Shin N.-R."/>
        </authorList>
    </citation>
    <scope>NUCLEOTIDE SEQUENCE</scope>
    <source>
        <strain evidence="9">FA028</strain>
    </source>
</reference>
<dbReference type="GO" id="GO:0016301">
    <property type="term" value="F:kinase activity"/>
    <property type="evidence" value="ECO:0007669"/>
    <property type="project" value="UniProtKB-KW"/>
</dbReference>
<evidence type="ECO:0000256" key="6">
    <source>
        <dbReference type="ARBA" id="ARBA00022840"/>
    </source>
</evidence>
<feature type="domain" description="7,8-dihydro-6-hydroxymethylpterin-pyrophosphokinase" evidence="8">
    <location>
        <begin position="5"/>
        <end position="129"/>
    </location>
</feature>
<evidence type="ECO:0000313" key="9">
    <source>
        <dbReference type="EMBL" id="UZW75351.1"/>
    </source>
</evidence>
<keyword evidence="7" id="KW-0289">Folate biosynthesis</keyword>
<keyword evidence="3 9" id="KW-0808">Transferase</keyword>
<dbReference type="AlphaFoldDB" id="A0A9E8KJS9"/>
<evidence type="ECO:0000256" key="3">
    <source>
        <dbReference type="ARBA" id="ARBA00022679"/>
    </source>
</evidence>
<proteinExistence type="predicted"/>
<accession>A0A9E8KJS9</accession>
<dbReference type="Proteomes" id="UP001164472">
    <property type="component" value="Chromosome"/>
</dbReference>
<keyword evidence="5" id="KW-0418">Kinase</keyword>
<dbReference type="Pfam" id="PF01288">
    <property type="entry name" value="HPPK"/>
    <property type="match status" value="1"/>
</dbReference>